<dbReference type="CDD" id="cd02439">
    <property type="entry name" value="DMB-PRT_CobT"/>
    <property type="match status" value="1"/>
</dbReference>
<dbReference type="PANTHER" id="PTHR43463">
    <property type="entry name" value="NICOTINATE-NUCLEOTIDE--DIMETHYLBENZIMIDAZOLE PHOSPHORIBOSYLTRANSFERASE"/>
    <property type="match status" value="1"/>
</dbReference>
<dbReference type="Gene3D" id="1.10.1610.10">
    <property type="match status" value="1"/>
</dbReference>
<proteinExistence type="inferred from homology"/>
<comment type="pathway">
    <text evidence="1">Nucleoside biosynthesis; alpha-ribazole biosynthesis; alpha-ribazole from 5,6-dimethylbenzimidazole: step 1/2.</text>
</comment>
<dbReference type="SUPFAM" id="SSF52733">
    <property type="entry name" value="Nicotinate mononucleotide:5,6-dimethylbenzimidazole phosphoribosyltransferase (CobT)"/>
    <property type="match status" value="1"/>
</dbReference>
<evidence type="ECO:0000256" key="8">
    <source>
        <dbReference type="ARBA" id="ARBA00030686"/>
    </source>
</evidence>
<evidence type="ECO:0000256" key="4">
    <source>
        <dbReference type="ARBA" id="ARBA00015486"/>
    </source>
</evidence>
<keyword evidence="5" id="KW-0169">Cobalamin biosynthesis</keyword>
<dbReference type="InterPro" id="IPR003200">
    <property type="entry name" value="Nict_dMeBzImd_PRibTrfase"/>
</dbReference>
<dbReference type="Proteomes" id="UP000288587">
    <property type="component" value="Unassembled WGS sequence"/>
</dbReference>
<evidence type="ECO:0000313" key="11">
    <source>
        <dbReference type="Proteomes" id="UP000288587"/>
    </source>
</evidence>
<sequence>MALHESLITPTANPELEQQLRAQLVRRVPPAGGFGQLTEVAVRLGLVQRSATPRFRDPSLILFAADHGLAVDGVGQTWRCPTSERAMLALQSRLSSAMLARLHGLQLQVVDCGMADDLPYHPKLWVRKVAHGSRNARMGPAMSKEQMQSALRVGMELAEAHPGNAMALAAIGQGATEVGALLLSRLEALPLERLLHPYTDPGVHQALNLALSRHPVGMDPLDALATLGGHDIAVMVGAMMVAASKQHLVLVDGMAACAALRVAASLAPPVTDYVLFCRSSDDPGLDAALASFRAGALLELGMNTLDGNGACLAWPLVRSAAALLADGYDLPGSRP</sequence>
<evidence type="ECO:0000256" key="1">
    <source>
        <dbReference type="ARBA" id="ARBA00005049"/>
    </source>
</evidence>
<evidence type="ECO:0000256" key="7">
    <source>
        <dbReference type="ARBA" id="ARBA00022679"/>
    </source>
</evidence>
<dbReference type="Gene3D" id="3.40.50.10210">
    <property type="match status" value="1"/>
</dbReference>
<name>A0A437LLX2_9BURK</name>
<accession>A0A437LLX2</accession>
<dbReference type="InterPro" id="IPR023195">
    <property type="entry name" value="Nict_dMeBzImd_PRibTrfase_N"/>
</dbReference>
<evidence type="ECO:0000256" key="9">
    <source>
        <dbReference type="ARBA" id="ARBA00047340"/>
    </source>
</evidence>
<dbReference type="UniPathway" id="UPA00061">
    <property type="reaction ID" value="UER00516"/>
</dbReference>
<reference evidence="10 11" key="1">
    <citation type="submission" date="2019-01" db="EMBL/GenBank/DDBJ databases">
        <authorList>
            <person name="Chen W.-M."/>
        </authorList>
    </citation>
    <scope>NUCLEOTIDE SEQUENCE [LARGE SCALE GENOMIC DNA]</scope>
    <source>
        <strain evidence="10 11">CCP-18</strain>
    </source>
</reference>
<dbReference type="OrthoDB" id="8882971at2"/>
<dbReference type="EMBL" id="SACM01000002">
    <property type="protein sequence ID" value="RVT86321.1"/>
    <property type="molecule type" value="Genomic_DNA"/>
</dbReference>
<dbReference type="RefSeq" id="WP_127682817.1">
    <property type="nucleotide sequence ID" value="NZ_SACM01000002.1"/>
</dbReference>
<dbReference type="Pfam" id="PF02277">
    <property type="entry name" value="DBI_PRT"/>
    <property type="match status" value="1"/>
</dbReference>
<evidence type="ECO:0000256" key="5">
    <source>
        <dbReference type="ARBA" id="ARBA00022573"/>
    </source>
</evidence>
<gene>
    <name evidence="10" type="ORF">EOD73_09845</name>
</gene>
<keyword evidence="11" id="KW-1185">Reference proteome</keyword>
<dbReference type="PANTHER" id="PTHR43463:SF1">
    <property type="entry name" value="NICOTINATE-NUCLEOTIDE--DIMETHYLBENZIMIDAZOLE PHOSPHORIBOSYLTRANSFERASE"/>
    <property type="match status" value="1"/>
</dbReference>
<keyword evidence="7 10" id="KW-0808">Transferase</keyword>
<evidence type="ECO:0000256" key="3">
    <source>
        <dbReference type="ARBA" id="ARBA00011991"/>
    </source>
</evidence>
<comment type="similarity">
    <text evidence="2">Belongs to the CobT family.</text>
</comment>
<dbReference type="InterPro" id="IPR036087">
    <property type="entry name" value="Nict_dMeBzImd_PRibTrfase_sf"/>
</dbReference>
<protein>
    <recommendedName>
        <fullName evidence="4">Nicotinate-nucleotide--dimethylbenzimidazole phosphoribosyltransferase</fullName>
        <ecNumber evidence="3">2.4.2.21</ecNumber>
    </recommendedName>
    <alternativeName>
        <fullName evidence="8">N(1)-alpha-phosphoribosyltransferase</fullName>
    </alternativeName>
</protein>
<comment type="caution">
    <text evidence="10">The sequence shown here is derived from an EMBL/GenBank/DDBJ whole genome shotgun (WGS) entry which is preliminary data.</text>
</comment>
<dbReference type="AlphaFoldDB" id="A0A437LLX2"/>
<evidence type="ECO:0000256" key="2">
    <source>
        <dbReference type="ARBA" id="ARBA00007110"/>
    </source>
</evidence>
<dbReference type="GO" id="GO:0008939">
    <property type="term" value="F:nicotinate-nucleotide-dimethylbenzimidazole phosphoribosyltransferase activity"/>
    <property type="evidence" value="ECO:0007669"/>
    <property type="project" value="UniProtKB-EC"/>
</dbReference>
<evidence type="ECO:0000313" key="10">
    <source>
        <dbReference type="EMBL" id="RVT86321.1"/>
    </source>
</evidence>
<keyword evidence="6 10" id="KW-0328">Glycosyltransferase</keyword>
<dbReference type="EC" id="2.4.2.21" evidence="3"/>
<dbReference type="GO" id="GO:0009236">
    <property type="term" value="P:cobalamin biosynthetic process"/>
    <property type="evidence" value="ECO:0007669"/>
    <property type="project" value="UniProtKB-KW"/>
</dbReference>
<evidence type="ECO:0000256" key="6">
    <source>
        <dbReference type="ARBA" id="ARBA00022676"/>
    </source>
</evidence>
<organism evidence="10 11">
    <name type="scientific">Inhella crocodyli</name>
    <dbReference type="NCBI Taxonomy" id="2499851"/>
    <lineage>
        <taxon>Bacteria</taxon>
        <taxon>Pseudomonadati</taxon>
        <taxon>Pseudomonadota</taxon>
        <taxon>Betaproteobacteria</taxon>
        <taxon>Burkholderiales</taxon>
        <taxon>Sphaerotilaceae</taxon>
        <taxon>Inhella</taxon>
    </lineage>
</organism>
<comment type="catalytic activity">
    <reaction evidence="9">
        <text>5,6-dimethylbenzimidazole + nicotinate beta-D-ribonucleotide = alpha-ribazole 5'-phosphate + nicotinate + H(+)</text>
        <dbReference type="Rhea" id="RHEA:11196"/>
        <dbReference type="ChEBI" id="CHEBI:15378"/>
        <dbReference type="ChEBI" id="CHEBI:15890"/>
        <dbReference type="ChEBI" id="CHEBI:32544"/>
        <dbReference type="ChEBI" id="CHEBI:57502"/>
        <dbReference type="ChEBI" id="CHEBI:57918"/>
        <dbReference type="EC" id="2.4.2.21"/>
    </reaction>
</comment>